<name>A0A329C7R1_9BURK</name>
<dbReference type="PROSITE" id="PS50943">
    <property type="entry name" value="HTH_CROC1"/>
    <property type="match status" value="1"/>
</dbReference>
<dbReference type="SMART" id="SM00530">
    <property type="entry name" value="HTH_XRE"/>
    <property type="match status" value="1"/>
</dbReference>
<dbReference type="InterPro" id="IPR001387">
    <property type="entry name" value="Cro/C1-type_HTH"/>
</dbReference>
<dbReference type="RefSeq" id="WP_176343071.1">
    <property type="nucleotide sequence ID" value="NZ_CADFFP010000007.1"/>
</dbReference>
<dbReference type="AlphaFoldDB" id="A0A329C7R1"/>
<dbReference type="Pfam" id="PF18143">
    <property type="entry name" value="HAD_SAK_2"/>
    <property type="match status" value="1"/>
</dbReference>
<comment type="caution">
    <text evidence="2">The sequence shown here is derived from an EMBL/GenBank/DDBJ whole genome shotgun (WGS) entry which is preliminary data.</text>
</comment>
<dbReference type="EMBL" id="QLTK01000010">
    <property type="protein sequence ID" value="RAS29751.1"/>
    <property type="molecule type" value="Genomic_DNA"/>
</dbReference>
<dbReference type="Proteomes" id="UP000248918">
    <property type="component" value="Unassembled WGS sequence"/>
</dbReference>
<feature type="domain" description="HTH cro/C1-type" evidence="1">
    <location>
        <begin position="28"/>
        <end position="81"/>
    </location>
</feature>
<proteinExistence type="predicted"/>
<dbReference type="Gene3D" id="1.10.260.40">
    <property type="entry name" value="lambda repressor-like DNA-binding domains"/>
    <property type="match status" value="1"/>
</dbReference>
<evidence type="ECO:0000313" key="3">
    <source>
        <dbReference type="Proteomes" id="UP000248918"/>
    </source>
</evidence>
<dbReference type="Pfam" id="PF01381">
    <property type="entry name" value="HTH_3"/>
    <property type="match status" value="1"/>
</dbReference>
<dbReference type="GO" id="GO:0003677">
    <property type="term" value="F:DNA binding"/>
    <property type="evidence" value="ECO:0007669"/>
    <property type="project" value="InterPro"/>
</dbReference>
<evidence type="ECO:0000313" key="2">
    <source>
        <dbReference type="EMBL" id="RAS29751.1"/>
    </source>
</evidence>
<dbReference type="SUPFAM" id="SSF47413">
    <property type="entry name" value="lambda repressor-like DNA-binding domains"/>
    <property type="match status" value="1"/>
</dbReference>
<evidence type="ECO:0000259" key="1">
    <source>
        <dbReference type="PROSITE" id="PS50943"/>
    </source>
</evidence>
<gene>
    <name evidence="2" type="ORF">BX591_11026</name>
</gene>
<accession>A0A329C7R1</accession>
<dbReference type="CDD" id="cd00093">
    <property type="entry name" value="HTH_XRE"/>
    <property type="match status" value="1"/>
</dbReference>
<protein>
    <submittedName>
        <fullName evidence="2">Helix-turn-helix protein</fullName>
    </submittedName>
</protein>
<dbReference type="InterPro" id="IPR010982">
    <property type="entry name" value="Lambda_DNA-bd_dom_sf"/>
</dbReference>
<organism evidence="2 3">
    <name type="scientific">Paraburkholderia bryophila</name>
    <dbReference type="NCBI Taxonomy" id="420952"/>
    <lineage>
        <taxon>Bacteria</taxon>
        <taxon>Pseudomonadati</taxon>
        <taxon>Pseudomonadota</taxon>
        <taxon>Betaproteobacteria</taxon>
        <taxon>Burkholderiales</taxon>
        <taxon>Burkholderiaceae</taxon>
        <taxon>Paraburkholderia</taxon>
    </lineage>
</organism>
<sequence>MDPIPSKNDDSSNPNPLAVDLHQLGQLVRDARVRCELNIRDAADGIGVSPRVLSRIESGESVGTERLFKVLKDFGLAMLVMPKGDADVALEALGHTVNWYDATARQSPATLSGPRPSLVLDRTTPTLFVDYDGTLHAGHALVDESGQIALDSGRRLFEFAPLLVEILEPYPSVEIVLTTSWLQTLPAEKVISYLPAELVRRVVGTTQGRKARFSYLRDGTGRTDIITCYAFGKRLKHWLTIDDSVHGAHRFGSEPGELVRNFVLLDSTRGISDEGAQQRIRDWLVEVHKDNFTQRG</sequence>
<reference evidence="2 3" key="1">
    <citation type="submission" date="2018-06" db="EMBL/GenBank/DDBJ databases">
        <title>Genomic Encyclopedia of Type Strains, Phase III (KMG-III): the genomes of soil and plant-associated and newly described type strains.</title>
        <authorList>
            <person name="Whitman W."/>
        </authorList>
    </citation>
    <scope>NUCLEOTIDE SEQUENCE [LARGE SCALE GENOMIC DNA]</scope>
    <source>
        <strain evidence="2 3">LMG 23644</strain>
    </source>
</reference>